<dbReference type="InterPro" id="IPR004648">
    <property type="entry name" value="Oligpept_transpt"/>
</dbReference>
<dbReference type="PANTHER" id="PTHR22601">
    <property type="entry name" value="ISP4 LIKE PROTEIN"/>
    <property type="match status" value="1"/>
</dbReference>
<feature type="transmembrane region" description="Helical" evidence="9">
    <location>
        <begin position="466"/>
        <end position="488"/>
    </location>
</feature>
<name>A0AAD7N002_9AGAR</name>
<dbReference type="AlphaFoldDB" id="A0AAD7N002"/>
<evidence type="ECO:0000256" key="6">
    <source>
        <dbReference type="ARBA" id="ARBA00022927"/>
    </source>
</evidence>
<dbReference type="NCBIfam" id="TIGR00728">
    <property type="entry name" value="OPT_sfam"/>
    <property type="match status" value="1"/>
</dbReference>
<protein>
    <submittedName>
        <fullName evidence="10">OPT oligopeptide transporter</fullName>
    </submittedName>
</protein>
<gene>
    <name evidence="10" type="ORF">B0H16DRAFT_1676543</name>
</gene>
<feature type="transmembrane region" description="Helical" evidence="9">
    <location>
        <begin position="707"/>
        <end position="733"/>
    </location>
</feature>
<evidence type="ECO:0000256" key="2">
    <source>
        <dbReference type="ARBA" id="ARBA00008807"/>
    </source>
</evidence>
<feature type="transmembrane region" description="Helical" evidence="9">
    <location>
        <begin position="565"/>
        <end position="587"/>
    </location>
</feature>
<feature type="transmembrane region" description="Helical" evidence="9">
    <location>
        <begin position="239"/>
        <end position="257"/>
    </location>
</feature>
<dbReference type="Proteomes" id="UP001215598">
    <property type="component" value="Unassembled WGS sequence"/>
</dbReference>
<feature type="transmembrane region" description="Helical" evidence="9">
    <location>
        <begin position="674"/>
        <end position="695"/>
    </location>
</feature>
<comment type="subcellular location">
    <subcellularLocation>
        <location evidence="1">Membrane</location>
        <topology evidence="1">Multi-pass membrane protein</topology>
    </subcellularLocation>
</comment>
<comment type="similarity">
    <text evidence="2">Belongs to the oligopeptide OPT transporter family.</text>
</comment>
<keyword evidence="3" id="KW-0813">Transport</keyword>
<dbReference type="Pfam" id="PF03169">
    <property type="entry name" value="OPT"/>
    <property type="match status" value="3"/>
</dbReference>
<accession>A0AAD7N002</accession>
<evidence type="ECO:0000313" key="11">
    <source>
        <dbReference type="Proteomes" id="UP001215598"/>
    </source>
</evidence>
<keyword evidence="8 9" id="KW-0472">Membrane</keyword>
<evidence type="ECO:0000256" key="8">
    <source>
        <dbReference type="ARBA" id="ARBA00023136"/>
    </source>
</evidence>
<dbReference type="InterPro" id="IPR004813">
    <property type="entry name" value="OPT"/>
</dbReference>
<dbReference type="GO" id="GO:0035673">
    <property type="term" value="F:oligopeptide transmembrane transporter activity"/>
    <property type="evidence" value="ECO:0007669"/>
    <property type="project" value="InterPro"/>
</dbReference>
<dbReference type="EMBL" id="JARKIB010000113">
    <property type="protein sequence ID" value="KAJ7738169.1"/>
    <property type="molecule type" value="Genomic_DNA"/>
</dbReference>
<keyword evidence="7 9" id="KW-1133">Transmembrane helix</keyword>
<organism evidence="10 11">
    <name type="scientific">Mycena metata</name>
    <dbReference type="NCBI Taxonomy" id="1033252"/>
    <lineage>
        <taxon>Eukaryota</taxon>
        <taxon>Fungi</taxon>
        <taxon>Dikarya</taxon>
        <taxon>Basidiomycota</taxon>
        <taxon>Agaricomycotina</taxon>
        <taxon>Agaricomycetes</taxon>
        <taxon>Agaricomycetidae</taxon>
        <taxon>Agaricales</taxon>
        <taxon>Marasmiineae</taxon>
        <taxon>Mycenaceae</taxon>
        <taxon>Mycena</taxon>
    </lineage>
</organism>
<evidence type="ECO:0000313" key="10">
    <source>
        <dbReference type="EMBL" id="KAJ7738169.1"/>
    </source>
</evidence>
<comment type="caution">
    <text evidence="10">The sequence shown here is derived from an EMBL/GenBank/DDBJ whole genome shotgun (WGS) entry which is preliminary data.</text>
</comment>
<evidence type="ECO:0000256" key="4">
    <source>
        <dbReference type="ARBA" id="ARBA00022692"/>
    </source>
</evidence>
<evidence type="ECO:0000256" key="3">
    <source>
        <dbReference type="ARBA" id="ARBA00022448"/>
    </source>
</evidence>
<evidence type="ECO:0000256" key="5">
    <source>
        <dbReference type="ARBA" id="ARBA00022856"/>
    </source>
</evidence>
<dbReference type="GO" id="GO:0015031">
    <property type="term" value="P:protein transport"/>
    <property type="evidence" value="ECO:0007669"/>
    <property type="project" value="UniProtKB-KW"/>
</dbReference>
<feature type="transmembrane region" description="Helical" evidence="9">
    <location>
        <begin position="93"/>
        <end position="112"/>
    </location>
</feature>
<keyword evidence="6" id="KW-0653">Protein transport</keyword>
<dbReference type="GO" id="GO:0016020">
    <property type="term" value="C:membrane"/>
    <property type="evidence" value="ECO:0007669"/>
    <property type="project" value="UniProtKB-SubCell"/>
</dbReference>
<feature type="transmembrane region" description="Helical" evidence="9">
    <location>
        <begin position="313"/>
        <end position="334"/>
    </location>
</feature>
<feature type="transmembrane region" description="Helical" evidence="9">
    <location>
        <begin position="632"/>
        <end position="650"/>
    </location>
</feature>
<feature type="transmembrane region" description="Helical" evidence="9">
    <location>
        <begin position="124"/>
        <end position="144"/>
    </location>
</feature>
<evidence type="ECO:0000256" key="9">
    <source>
        <dbReference type="SAM" id="Phobius"/>
    </source>
</evidence>
<sequence>MSQTAIATVGIIPSTTHANDTKAGSFDEKGSVLDFEKATGSIEDEDDDGIVNIKGGQNFSHSNGDDDDPAYAALPRIVRELCDFEDDPTIPVLTWRFFVLSGAFTALGAWLTQMGFFRTTYIPYSIYFVQITSLYVGKFMAATLPSKKIGFGKYSFDLNPGPFTIKEHVIIVLAANTVATNNLGDYVLAPLAVFYQKPMNGWLAILFMWSAVFVEFSLATLAKTFLIDNPDTGKLQMRVFWYGILIFFLWEFLPEYIFPFTSSLAFLCWVTDDPTAKFLGSGLGGAGLLNITLDWSNIGSSLVYYPYWSQVNVFATFVLGAWILVPIGALGGAWQNDLYPMQTQDLYMTNGSEYPTVELMNADFTLNEALFAEIGAPKMSTQLRWGYFFSYTAYLSAFVSLCLFQGPMLWKTLKSVCSGNRAYNDKLTQLMEPYPKVPIWWNIALFIIPSAVLIALGAAGKLYLPLYTVFIALGFGALIVVPMLYIYAVSGYQVPGYFNEWFYGGSRHPVGSRSYRTISGQCWYEACSMLNDMKLGHYVCLKFTITSSETDPSLFKFHVPPRATIFAQVWGILVGVPVNYATILWIVNTKGNYLDGSAIDPNNQWTGQGVISLNNQGIAFGLKLFADPMYNILPYGFILGAGLPIAFYLLHRKWPRARFDLWNVPIFATTMENFYGFLSNFVLAWFILGSINHLYIKKYKYKFWKKYAYIAGAAADTGFNLNMLLLFIAFSAVKVTPAPHWWGNNPDSVERCFPASS</sequence>
<feature type="transmembrane region" description="Helical" evidence="9">
    <location>
        <begin position="385"/>
        <end position="406"/>
    </location>
</feature>
<evidence type="ECO:0000256" key="1">
    <source>
        <dbReference type="ARBA" id="ARBA00004141"/>
    </source>
</evidence>
<keyword evidence="4 9" id="KW-0812">Transmembrane</keyword>
<evidence type="ECO:0000256" key="7">
    <source>
        <dbReference type="ARBA" id="ARBA00022989"/>
    </source>
</evidence>
<keyword evidence="5" id="KW-0571">Peptide transport</keyword>
<keyword evidence="11" id="KW-1185">Reference proteome</keyword>
<reference evidence="10" key="1">
    <citation type="submission" date="2023-03" db="EMBL/GenBank/DDBJ databases">
        <title>Massive genome expansion in bonnet fungi (Mycena s.s.) driven by repeated elements and novel gene families across ecological guilds.</title>
        <authorList>
            <consortium name="Lawrence Berkeley National Laboratory"/>
            <person name="Harder C.B."/>
            <person name="Miyauchi S."/>
            <person name="Viragh M."/>
            <person name="Kuo A."/>
            <person name="Thoen E."/>
            <person name="Andreopoulos B."/>
            <person name="Lu D."/>
            <person name="Skrede I."/>
            <person name="Drula E."/>
            <person name="Henrissat B."/>
            <person name="Morin E."/>
            <person name="Kohler A."/>
            <person name="Barry K."/>
            <person name="LaButti K."/>
            <person name="Morin E."/>
            <person name="Salamov A."/>
            <person name="Lipzen A."/>
            <person name="Mereny Z."/>
            <person name="Hegedus B."/>
            <person name="Baldrian P."/>
            <person name="Stursova M."/>
            <person name="Weitz H."/>
            <person name="Taylor A."/>
            <person name="Grigoriev I.V."/>
            <person name="Nagy L.G."/>
            <person name="Martin F."/>
            <person name="Kauserud H."/>
        </authorList>
    </citation>
    <scope>NUCLEOTIDE SEQUENCE</scope>
    <source>
        <strain evidence="10">CBHHK182m</strain>
    </source>
</reference>
<feature type="transmembrane region" description="Helical" evidence="9">
    <location>
        <begin position="439"/>
        <end position="459"/>
    </location>
</feature>
<feature type="transmembrane region" description="Helical" evidence="9">
    <location>
        <begin position="202"/>
        <end position="227"/>
    </location>
</feature>
<proteinExistence type="inferred from homology"/>